<dbReference type="GO" id="GO:0016757">
    <property type="term" value="F:glycosyltransferase activity"/>
    <property type="evidence" value="ECO:0007669"/>
    <property type="project" value="UniProtKB-KW"/>
</dbReference>
<keyword evidence="2 4" id="KW-0808">Transferase</keyword>
<keyword evidence="1" id="KW-0328">Glycosyltransferase</keyword>
<name>A0A1H6CL48_9SPHI</name>
<dbReference type="InterPro" id="IPR002495">
    <property type="entry name" value="Glyco_trans_8"/>
</dbReference>
<gene>
    <name evidence="4" type="ORF">SAMN05421877_11663</name>
</gene>
<keyword evidence="5" id="KW-1185">Reference proteome</keyword>
<dbReference type="Pfam" id="PF01501">
    <property type="entry name" value="Glyco_transf_8"/>
    <property type="match status" value="1"/>
</dbReference>
<evidence type="ECO:0000256" key="3">
    <source>
        <dbReference type="ARBA" id="ARBA00022723"/>
    </source>
</evidence>
<evidence type="ECO:0000313" key="5">
    <source>
        <dbReference type="Proteomes" id="UP000236731"/>
    </source>
</evidence>
<dbReference type="SUPFAM" id="SSF53448">
    <property type="entry name" value="Nucleotide-diphospho-sugar transferases"/>
    <property type="match status" value="1"/>
</dbReference>
<protein>
    <submittedName>
        <fullName evidence="4">Lipopolysaccharide biosynthesis protein, LPS:glycosyltransferase</fullName>
    </submittedName>
</protein>
<accession>A0A1H6CL48</accession>
<dbReference type="GO" id="GO:0046872">
    <property type="term" value="F:metal ion binding"/>
    <property type="evidence" value="ECO:0007669"/>
    <property type="project" value="UniProtKB-KW"/>
</dbReference>
<dbReference type="RefSeq" id="WP_103907845.1">
    <property type="nucleotide sequence ID" value="NZ_CP049246.1"/>
</dbReference>
<reference evidence="5" key="1">
    <citation type="submission" date="2016-10" db="EMBL/GenBank/DDBJ databases">
        <authorList>
            <person name="Varghese N."/>
            <person name="Submissions S."/>
        </authorList>
    </citation>
    <scope>NUCLEOTIDE SEQUENCE [LARGE SCALE GENOMIC DNA]</scope>
    <source>
        <strain evidence="5">DSM 22361</strain>
    </source>
</reference>
<dbReference type="InterPro" id="IPR050748">
    <property type="entry name" value="Glycosyltrans_8_dom-fam"/>
</dbReference>
<dbReference type="Proteomes" id="UP000236731">
    <property type="component" value="Unassembled WGS sequence"/>
</dbReference>
<dbReference type="CDD" id="cd04194">
    <property type="entry name" value="GT8_A4GalT_like"/>
    <property type="match status" value="1"/>
</dbReference>
<evidence type="ECO:0000256" key="1">
    <source>
        <dbReference type="ARBA" id="ARBA00022676"/>
    </source>
</evidence>
<evidence type="ECO:0000313" key="4">
    <source>
        <dbReference type="EMBL" id="SEG73433.1"/>
    </source>
</evidence>
<dbReference type="PANTHER" id="PTHR13778">
    <property type="entry name" value="GLYCOSYLTRANSFERASE 8 DOMAIN-CONTAINING PROTEIN"/>
    <property type="match status" value="1"/>
</dbReference>
<evidence type="ECO:0000256" key="2">
    <source>
        <dbReference type="ARBA" id="ARBA00022679"/>
    </source>
</evidence>
<dbReference type="InterPro" id="IPR029044">
    <property type="entry name" value="Nucleotide-diphossugar_trans"/>
</dbReference>
<dbReference type="AlphaFoldDB" id="A0A1H6CL48"/>
<keyword evidence="3" id="KW-0479">Metal-binding</keyword>
<dbReference type="Gene3D" id="3.90.550.10">
    <property type="entry name" value="Spore Coat Polysaccharide Biosynthesis Protein SpsA, Chain A"/>
    <property type="match status" value="1"/>
</dbReference>
<proteinExistence type="predicted"/>
<dbReference type="EMBL" id="FNUT01000016">
    <property type="protein sequence ID" value="SEG73433.1"/>
    <property type="molecule type" value="Genomic_DNA"/>
</dbReference>
<sequence>MKERIHLVVAFTENYFVPAATCITSILRNAENSHLFEVICLLTKDLPVHMKQLLEQIDPTRLSFRYINLDGQLAGVYVDERYTIAASFRLLLPELLKEYDKVIYLDCDIIVRQDLGQLYQQVDLGDNYLAAVFEAALPHQIEYLERIGCQPGYYFNSGFLLMNLALMRKDGLTQKLIDALKVPYLQFPDQDVLNILCQGRVHGLSPVYNSIRTFFLPQFKKEFVNRYSEKEWDLVQYSGTIHYTGGKPWNEFTIKFGEWWACYFKLPKALRAQWTPSPTVLRMGRIHSIPILNSFFLSVINTYRSIKNFIATRNE</sequence>
<organism evidence="4 5">
    <name type="scientific">Sphingobacterium lactis</name>
    <dbReference type="NCBI Taxonomy" id="797291"/>
    <lineage>
        <taxon>Bacteria</taxon>
        <taxon>Pseudomonadati</taxon>
        <taxon>Bacteroidota</taxon>
        <taxon>Sphingobacteriia</taxon>
        <taxon>Sphingobacteriales</taxon>
        <taxon>Sphingobacteriaceae</taxon>
        <taxon>Sphingobacterium</taxon>
    </lineage>
</organism>
<dbReference type="PANTHER" id="PTHR13778:SF47">
    <property type="entry name" value="LIPOPOLYSACCHARIDE 1,3-GALACTOSYLTRANSFERASE"/>
    <property type="match status" value="1"/>
</dbReference>
<dbReference type="OrthoDB" id="695971at2"/>